<dbReference type="SUPFAM" id="SSF63825">
    <property type="entry name" value="YWTD domain"/>
    <property type="match status" value="1"/>
</dbReference>
<evidence type="ECO:0000256" key="2">
    <source>
        <dbReference type="SAM" id="SignalP"/>
    </source>
</evidence>
<dbReference type="EMBL" id="JAVLVT010000001">
    <property type="protein sequence ID" value="MDS1269217.1"/>
    <property type="molecule type" value="Genomic_DNA"/>
</dbReference>
<reference evidence="4" key="1">
    <citation type="submission" date="2023-07" db="EMBL/GenBank/DDBJ databases">
        <title>Novel species in the genus Lipingzhangella isolated from Sambhar Salt Lake.</title>
        <authorList>
            <person name="Jiya N."/>
            <person name="Kajale S."/>
            <person name="Sharma A."/>
        </authorList>
    </citation>
    <scope>NUCLEOTIDE SEQUENCE [LARGE SCALE GENOMIC DNA]</scope>
    <source>
        <strain evidence="4">LS1_29</strain>
    </source>
</reference>
<dbReference type="PANTHER" id="PTHR35399:SF4">
    <property type="entry name" value="MEMBRANE PROTEIN"/>
    <property type="match status" value="1"/>
</dbReference>
<feature type="chain" id="PRO_5046550384" evidence="2">
    <location>
        <begin position="29"/>
        <end position="479"/>
    </location>
</feature>
<feature type="region of interest" description="Disordered" evidence="1">
    <location>
        <begin position="44"/>
        <end position="65"/>
    </location>
</feature>
<dbReference type="Pfam" id="PF05787">
    <property type="entry name" value="PhoX"/>
    <property type="match status" value="1"/>
</dbReference>
<dbReference type="PANTHER" id="PTHR35399">
    <property type="entry name" value="SLR8030 PROTEIN"/>
    <property type="match status" value="1"/>
</dbReference>
<protein>
    <submittedName>
        <fullName evidence="3">DUF839 domain-containing protein</fullName>
    </submittedName>
</protein>
<keyword evidence="4" id="KW-1185">Reference proteome</keyword>
<dbReference type="InterPro" id="IPR006311">
    <property type="entry name" value="TAT_signal"/>
</dbReference>
<name>A0ABU2H1N7_9ACTN</name>
<proteinExistence type="predicted"/>
<dbReference type="Proteomes" id="UP001250214">
    <property type="component" value="Unassembled WGS sequence"/>
</dbReference>
<comment type="caution">
    <text evidence="3">The sequence shown here is derived from an EMBL/GenBank/DDBJ whole genome shotgun (WGS) entry which is preliminary data.</text>
</comment>
<feature type="signal peptide" evidence="2">
    <location>
        <begin position="1"/>
        <end position="28"/>
    </location>
</feature>
<keyword evidence="2" id="KW-0732">Signal</keyword>
<feature type="region of interest" description="Disordered" evidence="1">
    <location>
        <begin position="125"/>
        <end position="147"/>
    </location>
</feature>
<dbReference type="InterPro" id="IPR008557">
    <property type="entry name" value="PhoX"/>
</dbReference>
<evidence type="ECO:0000313" key="3">
    <source>
        <dbReference type="EMBL" id="MDS1269217.1"/>
    </source>
</evidence>
<accession>A0ABU2H1N7</accession>
<gene>
    <name evidence="3" type="ORF">RIF23_02775</name>
</gene>
<evidence type="ECO:0000256" key="1">
    <source>
        <dbReference type="SAM" id="MobiDB-lite"/>
    </source>
</evidence>
<dbReference type="PROSITE" id="PS51318">
    <property type="entry name" value="TAT"/>
    <property type="match status" value="1"/>
</dbReference>
<organism evidence="3 4">
    <name type="scientific">Lipingzhangella rawalii</name>
    <dbReference type="NCBI Taxonomy" id="2055835"/>
    <lineage>
        <taxon>Bacteria</taxon>
        <taxon>Bacillati</taxon>
        <taxon>Actinomycetota</taxon>
        <taxon>Actinomycetes</taxon>
        <taxon>Streptosporangiales</taxon>
        <taxon>Nocardiopsidaceae</taxon>
        <taxon>Lipingzhangella</taxon>
    </lineage>
</organism>
<sequence>MNQPPRTPHRRSFLRSGLVVGGGAFALAAMDGLAARAALAELDTTTSTTPETGGYGPLRDVTRTDPQTGFQQTLALPDGFDFSLFGLAGTTMDDGHRTPLGHDGMAAFPGPEGTVRLVRNHEERSAPTTALPAGSPAQRYDSRGGGGTSTIQLRLQADGTPRLERIWQSLSGTIVNCAGGPTPWGSWLSCEETTAGVESGWQRPHGYVFEVPAGAGSEVTPEPITAMGRFVHEAVALDPRSGIVYQTEDRDTAGFYRYIPQVPGNLAAGGRVQMLKVRDAWAYDTRSGQRRNRPMRVEWVDIDDPDPAEAENNPQAVYDQGIAKGAATFGRLEGCTWGHGAVYLVSTDGGDANEGQVWEFRPAGDAGGLLSLVYESPDRDVLSFPDNITVSPRRSLLLCEDTSRSGPALQGLTRNGQVFPFCIDGDTEDEWAGATFSPDGSVLFVNLQGSTSGDPRDSDSYARPGRTLAIWGPWQDGIL</sequence>
<evidence type="ECO:0000313" key="4">
    <source>
        <dbReference type="Proteomes" id="UP001250214"/>
    </source>
</evidence>
<dbReference type="RefSeq" id="WP_310910718.1">
    <property type="nucleotide sequence ID" value="NZ_JAVLVT010000001.1"/>
</dbReference>